<comment type="caution">
    <text evidence="7">Lacks conserved residue(s) required for the propagation of feature annotation.</text>
</comment>
<dbReference type="AlphaFoldDB" id="A0A3N1L0N4"/>
<protein>
    <recommendedName>
        <fullName evidence="7">Protein-methionine-sulfoxide reductase heme-binding subunit MsrQ</fullName>
    </recommendedName>
    <alternativeName>
        <fullName evidence="7">Flavocytochrome MsrQ</fullName>
    </alternativeName>
</protein>
<feature type="domain" description="Ferric oxidoreductase" evidence="8">
    <location>
        <begin position="70"/>
        <end position="183"/>
    </location>
</feature>
<dbReference type="PANTHER" id="PTHR36964:SF1">
    <property type="entry name" value="PROTEIN-METHIONINE-SULFOXIDE REDUCTASE HEME-BINDING SUBUNIT MSRQ"/>
    <property type="match status" value="1"/>
</dbReference>
<feature type="transmembrane region" description="Helical" evidence="7">
    <location>
        <begin position="227"/>
        <end position="251"/>
    </location>
</feature>
<keyword evidence="7" id="KW-1003">Cell membrane</keyword>
<keyword evidence="10" id="KW-1185">Reference proteome</keyword>
<keyword evidence="7" id="KW-0288">FMN</keyword>
<dbReference type="GO" id="GO:0010181">
    <property type="term" value="F:FMN binding"/>
    <property type="evidence" value="ECO:0007669"/>
    <property type="project" value="UniProtKB-UniRule"/>
</dbReference>
<dbReference type="HAMAP" id="MF_01207">
    <property type="entry name" value="MsrQ"/>
    <property type="match status" value="1"/>
</dbReference>
<dbReference type="GO" id="GO:0046872">
    <property type="term" value="F:metal ion binding"/>
    <property type="evidence" value="ECO:0007669"/>
    <property type="project" value="UniProtKB-KW"/>
</dbReference>
<evidence type="ECO:0000256" key="1">
    <source>
        <dbReference type="ARBA" id="ARBA00004141"/>
    </source>
</evidence>
<comment type="cofactor">
    <cofactor evidence="7">
        <name>FMN</name>
        <dbReference type="ChEBI" id="CHEBI:58210"/>
    </cofactor>
    <text evidence="7">Binds 1 FMN per subunit.</text>
</comment>
<dbReference type="GO" id="GO:0009055">
    <property type="term" value="F:electron transfer activity"/>
    <property type="evidence" value="ECO:0007669"/>
    <property type="project" value="UniProtKB-UniRule"/>
</dbReference>
<evidence type="ECO:0000256" key="7">
    <source>
        <dbReference type="HAMAP-Rule" id="MF_01207"/>
    </source>
</evidence>
<dbReference type="GO" id="GO:0016679">
    <property type="term" value="F:oxidoreductase activity, acting on diphenols and related substances as donors"/>
    <property type="evidence" value="ECO:0007669"/>
    <property type="project" value="TreeGrafter"/>
</dbReference>
<gene>
    <name evidence="7" type="primary">msrQ</name>
    <name evidence="9" type="ORF">EDC65_3506</name>
</gene>
<dbReference type="GO" id="GO:0020037">
    <property type="term" value="F:heme binding"/>
    <property type="evidence" value="ECO:0007669"/>
    <property type="project" value="UniProtKB-UniRule"/>
</dbReference>
<keyword evidence="3 7" id="KW-0812">Transmembrane</keyword>
<comment type="subunit">
    <text evidence="7">Heterodimer of a catalytic subunit (MsrP) and a heme-binding subunit (MsrQ).</text>
</comment>
<evidence type="ECO:0000313" key="9">
    <source>
        <dbReference type="EMBL" id="ROP84158.1"/>
    </source>
</evidence>
<proteinExistence type="inferred from homology"/>
<keyword evidence="6 7" id="KW-0472">Membrane</keyword>
<keyword evidence="2 7" id="KW-0813">Transport</keyword>
<keyword evidence="4 7" id="KW-1133">Transmembrane helix</keyword>
<feature type="transmembrane region" description="Helical" evidence="7">
    <location>
        <begin position="103"/>
        <end position="121"/>
    </location>
</feature>
<dbReference type="InterPro" id="IPR013130">
    <property type="entry name" value="Fe3_Rdtase_TM_dom"/>
</dbReference>
<comment type="similarity">
    <text evidence="7">Belongs to the MsrQ family.</text>
</comment>
<evidence type="ECO:0000256" key="5">
    <source>
        <dbReference type="ARBA" id="ARBA00023004"/>
    </source>
</evidence>
<evidence type="ECO:0000259" key="8">
    <source>
        <dbReference type="Pfam" id="PF01794"/>
    </source>
</evidence>
<organism evidence="9 10">
    <name type="scientific">Stella humosa</name>
    <dbReference type="NCBI Taxonomy" id="94"/>
    <lineage>
        <taxon>Bacteria</taxon>
        <taxon>Pseudomonadati</taxon>
        <taxon>Pseudomonadota</taxon>
        <taxon>Alphaproteobacteria</taxon>
        <taxon>Rhodospirillales</taxon>
        <taxon>Stellaceae</taxon>
        <taxon>Stella</taxon>
    </lineage>
</organism>
<keyword evidence="7" id="KW-0249">Electron transport</keyword>
<reference evidence="9 10" key="1">
    <citation type="submission" date="2018-11" db="EMBL/GenBank/DDBJ databases">
        <title>Genomic Encyclopedia of Type Strains, Phase IV (KMG-IV): sequencing the most valuable type-strain genomes for metagenomic binning, comparative biology and taxonomic classification.</title>
        <authorList>
            <person name="Goeker M."/>
        </authorList>
    </citation>
    <scope>NUCLEOTIDE SEQUENCE [LARGE SCALE GENOMIC DNA]</scope>
    <source>
        <strain evidence="9 10">DSM 5900</strain>
    </source>
</reference>
<dbReference type="PANTHER" id="PTHR36964">
    <property type="entry name" value="PROTEIN-METHIONINE-SULFOXIDE REDUCTASE HEME-BINDING SUBUNIT MSRQ"/>
    <property type="match status" value="1"/>
</dbReference>
<dbReference type="GO" id="GO:0005886">
    <property type="term" value="C:plasma membrane"/>
    <property type="evidence" value="ECO:0007669"/>
    <property type="project" value="UniProtKB-SubCell"/>
</dbReference>
<keyword evidence="5 7" id="KW-0408">Iron</keyword>
<comment type="cofactor">
    <cofactor evidence="7">
        <name>heme b</name>
        <dbReference type="ChEBI" id="CHEBI:60344"/>
    </cofactor>
    <text evidence="7">Binds 1 heme b (iron(II)-protoporphyrin IX) group per subunit.</text>
</comment>
<accession>A0A3N1L0N4</accession>
<keyword evidence="7" id="KW-0285">Flavoprotein</keyword>
<comment type="function">
    <text evidence="7">Part of the MsrPQ system that repairs oxidized periplasmic proteins containing methionine sulfoxide residues (Met-O), using respiratory chain electrons. Thus protects these proteins from oxidative-stress damage caused by reactive species of oxygen and chlorine generated by the host defense mechanisms. MsrPQ is essential for the maintenance of envelope integrity under bleach stress, rescuing a wide series of structurally unrelated periplasmic proteins from methionine oxidation. MsrQ provides electrons for reduction to the reductase catalytic subunit MsrP, using the quinone pool of the respiratory chain.</text>
</comment>
<comment type="subcellular location">
    <subcellularLocation>
        <location evidence="7">Cell membrane</location>
        <topology evidence="7">Multi-pass membrane protein</topology>
    </subcellularLocation>
    <subcellularLocation>
        <location evidence="1">Membrane</location>
        <topology evidence="1">Multi-pass membrane protein</topology>
    </subcellularLocation>
</comment>
<dbReference type="Proteomes" id="UP000278222">
    <property type="component" value="Unassembled WGS sequence"/>
</dbReference>
<evidence type="ECO:0000256" key="3">
    <source>
        <dbReference type="ARBA" id="ARBA00022692"/>
    </source>
</evidence>
<evidence type="ECO:0000256" key="6">
    <source>
        <dbReference type="ARBA" id="ARBA00023136"/>
    </source>
</evidence>
<feature type="transmembrane region" description="Helical" evidence="7">
    <location>
        <begin position="271"/>
        <end position="290"/>
    </location>
</feature>
<dbReference type="GO" id="GO:0030091">
    <property type="term" value="P:protein repair"/>
    <property type="evidence" value="ECO:0007669"/>
    <property type="project" value="UniProtKB-UniRule"/>
</dbReference>
<dbReference type="Pfam" id="PF01794">
    <property type="entry name" value="Ferric_reduct"/>
    <property type="match status" value="1"/>
</dbReference>
<feature type="transmembrane region" description="Helical" evidence="7">
    <location>
        <begin position="175"/>
        <end position="193"/>
    </location>
</feature>
<feature type="transmembrane region" description="Helical" evidence="7">
    <location>
        <begin position="71"/>
        <end position="91"/>
    </location>
</feature>
<keyword evidence="7" id="KW-0349">Heme</keyword>
<feature type="transmembrane region" description="Helical" evidence="7">
    <location>
        <begin position="31"/>
        <end position="51"/>
    </location>
</feature>
<evidence type="ECO:0000313" key="10">
    <source>
        <dbReference type="Proteomes" id="UP000278222"/>
    </source>
</evidence>
<sequence>MTTRTQPRSDFPASLWQRLPMAPWRDRAGRFSAFKALTLAGLVAPGLWILAELQMGRYSALATEFLIEETGAWAIRILVLSLAVTPLRRIVDWAPILLVRRMVGVTAFVYVALHLMAYILDQKFDLVRVATEIVLRTYLTIGFVGLALLTALAVTSTDAMVKRLGGRRWRMLHKSAYLIGALAILHQSMQFKLPEAEPTLLAAFYFWLMAYRLLSVRLDIGRSPLRLVLLSVGVAVLAALGEATWIALATGADPRMVLAANLDIEYGFRPAWYVLAGGLAMTLLSLPRTIRPRQRRQRLVAE</sequence>
<evidence type="ECO:0000256" key="2">
    <source>
        <dbReference type="ARBA" id="ARBA00022448"/>
    </source>
</evidence>
<evidence type="ECO:0000256" key="4">
    <source>
        <dbReference type="ARBA" id="ARBA00022989"/>
    </source>
</evidence>
<keyword evidence="7" id="KW-0479">Metal-binding</keyword>
<comment type="caution">
    <text evidence="9">The sequence shown here is derived from an EMBL/GenBank/DDBJ whole genome shotgun (WGS) entry which is preliminary data.</text>
</comment>
<dbReference type="EMBL" id="RJKX01000015">
    <property type="protein sequence ID" value="ROP84158.1"/>
    <property type="molecule type" value="Genomic_DNA"/>
</dbReference>
<feature type="transmembrane region" description="Helical" evidence="7">
    <location>
        <begin position="133"/>
        <end position="154"/>
    </location>
</feature>
<name>A0A3N1L0N4_9PROT</name>
<dbReference type="InterPro" id="IPR022837">
    <property type="entry name" value="MsrQ-like"/>
</dbReference>
<dbReference type="RefSeq" id="WP_245978394.1">
    <property type="nucleotide sequence ID" value="NZ_AP019700.1"/>
</dbReference>
<feature type="transmembrane region" description="Helical" evidence="7">
    <location>
        <begin position="199"/>
        <end position="215"/>
    </location>
</feature>